<dbReference type="InterPro" id="IPR003789">
    <property type="entry name" value="Asn/Gln_tRNA_amidoTrase-B-like"/>
</dbReference>
<dbReference type="PANTHER" id="PTHR28055:SF1">
    <property type="entry name" value="ALTERED INHERITANCE OF MITOCHONDRIA PROTEIN 41, MITOCHONDRIAL"/>
    <property type="match status" value="1"/>
</dbReference>
<sequence>MTLVNNIQSTMQAAMKSGDSDRVRTLRTLLAKLKEKSIEKGDDLNDGEIIKVFQTAAKQRKESAEMYEKGGRNELAEAELNELAIIEEYLPNQMSKEALAEIVDSVINETGAESMQDMGKVMPEVMKRVAGQADGSTVQELVRTRLSG</sequence>
<dbReference type="Gene3D" id="1.10.1510.10">
    <property type="entry name" value="Uncharacterised protein YqeY/AIM41 PF09424, N-terminal domain"/>
    <property type="match status" value="1"/>
</dbReference>
<dbReference type="GO" id="GO:0016884">
    <property type="term" value="F:carbon-nitrogen ligase activity, with glutamine as amido-N-donor"/>
    <property type="evidence" value="ECO:0007669"/>
    <property type="project" value="InterPro"/>
</dbReference>
<reference evidence="1" key="1">
    <citation type="submission" date="2018-05" db="EMBL/GenBank/DDBJ databases">
        <authorList>
            <person name="Lanie J.A."/>
            <person name="Ng W.-L."/>
            <person name="Kazmierczak K.M."/>
            <person name="Andrzejewski T.M."/>
            <person name="Davidsen T.M."/>
            <person name="Wayne K.J."/>
            <person name="Tettelin H."/>
            <person name="Glass J.I."/>
            <person name="Rusch D."/>
            <person name="Podicherti R."/>
            <person name="Tsui H.-C.T."/>
            <person name="Winkler M.E."/>
        </authorList>
    </citation>
    <scope>NUCLEOTIDE SEQUENCE</scope>
</reference>
<protein>
    <recommendedName>
        <fullName evidence="2">GatB/YqeY domain-containing protein</fullName>
    </recommendedName>
</protein>
<dbReference type="InterPro" id="IPR042184">
    <property type="entry name" value="YqeY/Aim41_N"/>
</dbReference>
<accession>A0A381P085</accession>
<dbReference type="InterPro" id="IPR023168">
    <property type="entry name" value="GatB_Yqey_C_2"/>
</dbReference>
<dbReference type="Gene3D" id="1.10.10.410">
    <property type="match status" value="1"/>
</dbReference>
<organism evidence="1">
    <name type="scientific">marine metagenome</name>
    <dbReference type="NCBI Taxonomy" id="408172"/>
    <lineage>
        <taxon>unclassified sequences</taxon>
        <taxon>metagenomes</taxon>
        <taxon>ecological metagenomes</taxon>
    </lineage>
</organism>
<dbReference type="SUPFAM" id="SSF89095">
    <property type="entry name" value="GatB/YqeY motif"/>
    <property type="match status" value="1"/>
</dbReference>
<evidence type="ECO:0000313" key="1">
    <source>
        <dbReference type="EMBL" id="SUZ59829.1"/>
    </source>
</evidence>
<dbReference type="Pfam" id="PF09424">
    <property type="entry name" value="YqeY"/>
    <property type="match status" value="1"/>
</dbReference>
<gene>
    <name evidence="1" type="ORF">METZ01_LOCUS12683</name>
</gene>
<dbReference type="EMBL" id="UINC01000701">
    <property type="protein sequence ID" value="SUZ59829.1"/>
    <property type="molecule type" value="Genomic_DNA"/>
</dbReference>
<dbReference type="InterPro" id="IPR019004">
    <property type="entry name" value="YqeY/Aim41"/>
</dbReference>
<dbReference type="PANTHER" id="PTHR28055">
    <property type="entry name" value="ALTERED INHERITANCE OF MITOCHONDRIA PROTEIN 41, MITOCHONDRIAL"/>
    <property type="match status" value="1"/>
</dbReference>
<dbReference type="AlphaFoldDB" id="A0A381P085"/>
<evidence type="ECO:0008006" key="2">
    <source>
        <dbReference type="Google" id="ProtNLM"/>
    </source>
</evidence>
<proteinExistence type="predicted"/>
<name>A0A381P085_9ZZZZ</name>